<accession>A0ABT3CV79</accession>
<evidence type="ECO:0000313" key="11">
    <source>
        <dbReference type="Proteomes" id="UP001300692"/>
    </source>
</evidence>
<feature type="domain" description="Type II secretion system protein GspF" evidence="9">
    <location>
        <begin position="47"/>
        <end position="169"/>
    </location>
</feature>
<protein>
    <submittedName>
        <fullName evidence="10">Type II secretion system F family protein</fullName>
    </submittedName>
</protein>
<keyword evidence="3" id="KW-1003">Cell membrane</keyword>
<evidence type="ECO:0000256" key="4">
    <source>
        <dbReference type="ARBA" id="ARBA00022692"/>
    </source>
</evidence>
<keyword evidence="5 8" id="KW-1133">Transmembrane helix</keyword>
<evidence type="ECO:0000313" key="10">
    <source>
        <dbReference type="EMBL" id="MCV9387458.1"/>
    </source>
</evidence>
<name>A0ABT3CV79_9BACT</name>
<proteinExistence type="inferred from homology"/>
<feature type="region of interest" description="Disordered" evidence="7">
    <location>
        <begin position="1"/>
        <end position="21"/>
    </location>
</feature>
<organism evidence="10 11">
    <name type="scientific">Reichenbachiella ulvae</name>
    <dbReference type="NCBI Taxonomy" id="2980104"/>
    <lineage>
        <taxon>Bacteria</taxon>
        <taxon>Pseudomonadati</taxon>
        <taxon>Bacteroidota</taxon>
        <taxon>Cytophagia</taxon>
        <taxon>Cytophagales</taxon>
        <taxon>Reichenbachiellaceae</taxon>
        <taxon>Reichenbachiella</taxon>
    </lineage>
</organism>
<dbReference type="RefSeq" id="WP_264138281.1">
    <property type="nucleotide sequence ID" value="NZ_JAOYOD010000001.1"/>
</dbReference>
<evidence type="ECO:0000256" key="1">
    <source>
        <dbReference type="ARBA" id="ARBA00004651"/>
    </source>
</evidence>
<dbReference type="InterPro" id="IPR003004">
    <property type="entry name" value="GspF/PilC"/>
</dbReference>
<dbReference type="EMBL" id="JAOYOD010000001">
    <property type="protein sequence ID" value="MCV9387458.1"/>
    <property type="molecule type" value="Genomic_DNA"/>
</dbReference>
<dbReference type="Pfam" id="PF00482">
    <property type="entry name" value="T2SSF"/>
    <property type="match status" value="2"/>
</dbReference>
<evidence type="ECO:0000256" key="7">
    <source>
        <dbReference type="SAM" id="MobiDB-lite"/>
    </source>
</evidence>
<comment type="subcellular location">
    <subcellularLocation>
        <location evidence="1">Cell membrane</location>
        <topology evidence="1">Multi-pass membrane protein</topology>
    </subcellularLocation>
</comment>
<comment type="similarity">
    <text evidence="2">Belongs to the GSP F family.</text>
</comment>
<evidence type="ECO:0000256" key="5">
    <source>
        <dbReference type="ARBA" id="ARBA00022989"/>
    </source>
</evidence>
<keyword evidence="11" id="KW-1185">Reference proteome</keyword>
<keyword evidence="6 8" id="KW-0472">Membrane</keyword>
<keyword evidence="4 8" id="KW-0812">Transmembrane</keyword>
<evidence type="ECO:0000256" key="6">
    <source>
        <dbReference type="ARBA" id="ARBA00023136"/>
    </source>
</evidence>
<dbReference type="InterPro" id="IPR042094">
    <property type="entry name" value="T2SS_GspF_sf"/>
</dbReference>
<reference evidence="10 11" key="1">
    <citation type="submission" date="2022-10" db="EMBL/GenBank/DDBJ databases">
        <title>Comparative genomics and taxonomic characterization of three novel marine species of genus Reichenbachiella exhibiting antioxidant and polysaccharide degradation activities.</title>
        <authorList>
            <person name="Muhammad N."/>
            <person name="Lee Y.-J."/>
            <person name="Ko J."/>
            <person name="Kim S.-G."/>
        </authorList>
    </citation>
    <scope>NUCLEOTIDE SEQUENCE [LARGE SCALE GENOMIC DNA]</scope>
    <source>
        <strain evidence="10 11">ABR2-5</strain>
    </source>
</reference>
<dbReference type="PANTHER" id="PTHR30012:SF0">
    <property type="entry name" value="TYPE II SECRETION SYSTEM PROTEIN F-RELATED"/>
    <property type="match status" value="1"/>
</dbReference>
<dbReference type="InterPro" id="IPR018076">
    <property type="entry name" value="T2SS_GspF_dom"/>
</dbReference>
<comment type="caution">
    <text evidence="10">The sequence shown here is derived from an EMBL/GenBank/DDBJ whole genome shotgun (WGS) entry which is preliminary data.</text>
</comment>
<sequence>MNLAELKKRTETNSRAKEAAAEEKKETIWNKDIALTPKFGNKEKAVFYQQLYVLLEAGVDINSSLNHLIKQSKKPYIKEMIKKVQEALQTGNSIQEAMEQTGDFSNYEVYSVRIGEESGKLLEVFANLSEYFEEKVAQKREIMSAISYPLLIINAAVAAVLFMIFFIIPVFEGIFTRFGGDLPYLTRQVLSVSYFFRENWLILLLLVVGLAVLISFLLKRDRPYEIMETVLYKVPYLGAFFYQTIMAKFSNSMALLLGANVPLVHALEMNKAMFKSPVLNRNIDEAIEALIKGENYSEVVERSKWFDENFKVFIRIGEESSKIGYFFKKLSGEYRAAIKHQTSILNTVLEPLLIIVLGGIVGVILVSMYLPMFEISTQMSFPD</sequence>
<evidence type="ECO:0000259" key="9">
    <source>
        <dbReference type="Pfam" id="PF00482"/>
    </source>
</evidence>
<dbReference type="Gene3D" id="1.20.81.30">
    <property type="entry name" value="Type II secretion system (T2SS), domain F"/>
    <property type="match status" value="2"/>
</dbReference>
<evidence type="ECO:0000256" key="3">
    <source>
        <dbReference type="ARBA" id="ARBA00022475"/>
    </source>
</evidence>
<feature type="transmembrane region" description="Helical" evidence="8">
    <location>
        <begin position="200"/>
        <end position="218"/>
    </location>
</feature>
<feature type="transmembrane region" description="Helical" evidence="8">
    <location>
        <begin position="148"/>
        <end position="171"/>
    </location>
</feature>
<evidence type="ECO:0000256" key="8">
    <source>
        <dbReference type="SAM" id="Phobius"/>
    </source>
</evidence>
<feature type="domain" description="Type II secretion system protein GspF" evidence="9">
    <location>
        <begin position="249"/>
        <end position="371"/>
    </location>
</feature>
<gene>
    <name evidence="10" type="ORF">N7U62_12330</name>
</gene>
<dbReference type="PRINTS" id="PR00812">
    <property type="entry name" value="BCTERIALGSPF"/>
</dbReference>
<dbReference type="PANTHER" id="PTHR30012">
    <property type="entry name" value="GENERAL SECRETION PATHWAY PROTEIN"/>
    <property type="match status" value="1"/>
</dbReference>
<dbReference type="Proteomes" id="UP001300692">
    <property type="component" value="Unassembled WGS sequence"/>
</dbReference>
<evidence type="ECO:0000256" key="2">
    <source>
        <dbReference type="ARBA" id="ARBA00005745"/>
    </source>
</evidence>
<feature type="transmembrane region" description="Helical" evidence="8">
    <location>
        <begin position="352"/>
        <end position="370"/>
    </location>
</feature>